<dbReference type="EMBL" id="JQ844208">
    <property type="protein sequence ID" value="AGS52767.1"/>
    <property type="molecule type" value="Genomic_DNA"/>
</dbReference>
<proteinExistence type="predicted"/>
<protein>
    <submittedName>
        <fullName evidence="1">Uncharacterized protein</fullName>
    </submittedName>
</protein>
<accession>A0A806KDT2</accession>
<reference evidence="1" key="1">
    <citation type="submission" date="2012-03" db="EMBL/GenBank/DDBJ databases">
        <title>Functional metagenomics reveals considerable lignocellulase gene clusters in the gut microbiome of a wood-feeding higher termite.</title>
        <authorList>
            <person name="Liu N."/>
        </authorList>
    </citation>
    <scope>NUCLEOTIDE SEQUENCE</scope>
</reference>
<evidence type="ECO:0000313" key="1">
    <source>
        <dbReference type="EMBL" id="AGS52767.1"/>
    </source>
</evidence>
<dbReference type="AlphaFoldDB" id="A0A806KDT2"/>
<organism evidence="1">
    <name type="scientific">uncultured bacterium contig00132</name>
    <dbReference type="NCBI Taxonomy" id="1181581"/>
    <lineage>
        <taxon>Bacteria</taxon>
        <taxon>environmental samples</taxon>
    </lineage>
</organism>
<sequence>MLCFIYTIPKENGSKIEAPTGSSIVKLSVPAGIYIVRNVQTKEN</sequence>
<name>A0A806KDT2_9BACT</name>